<dbReference type="Gene3D" id="3.40.50.10600">
    <property type="entry name" value="SpoIIaa-like domains"/>
    <property type="match status" value="1"/>
</dbReference>
<dbReference type="AlphaFoldDB" id="A0AA49GQ16"/>
<organism evidence="1">
    <name type="scientific">Roseihalotalea indica</name>
    <dbReference type="NCBI Taxonomy" id="2867963"/>
    <lineage>
        <taxon>Bacteria</taxon>
        <taxon>Pseudomonadati</taxon>
        <taxon>Bacteroidota</taxon>
        <taxon>Cytophagia</taxon>
        <taxon>Cytophagales</taxon>
        <taxon>Catalimonadaceae</taxon>
        <taxon>Roseihalotalea</taxon>
    </lineage>
</organism>
<dbReference type="EMBL" id="CP120682">
    <property type="protein sequence ID" value="WKN38842.1"/>
    <property type="molecule type" value="Genomic_DNA"/>
</dbReference>
<protein>
    <submittedName>
        <fullName evidence="1">Uncharacterized protein</fullName>
    </submittedName>
</protein>
<accession>A0AA49GQ16</accession>
<gene>
    <name evidence="1" type="ORF">K4G66_09015</name>
</gene>
<dbReference type="InterPro" id="IPR036513">
    <property type="entry name" value="STAS_dom_sf"/>
</dbReference>
<proteinExistence type="predicted"/>
<name>A0AA49GQ16_9BACT</name>
<sequence>MENTRIDWVQIDDADCLKFTFKDIFTHKEAMIASQEWKSSFQERVNNRFVVIFDAKAMKNYEPLARSVWQKTMTELKGQIESIWLVTDSKIIAAGAKIMSVFTSFNIKTVSAEENIILKKNSMAA</sequence>
<evidence type="ECO:0000313" key="1">
    <source>
        <dbReference type="EMBL" id="WKN38842.1"/>
    </source>
</evidence>
<reference evidence="1" key="2">
    <citation type="journal article" date="2024" name="Antonie Van Leeuwenhoek">
        <title>Roseihalotalea indica gen. nov., sp. nov., a halophilic Bacteroidetes from mesopelagic Southwest Indian Ocean with higher carbohydrate metabolic potential.</title>
        <authorList>
            <person name="Chen B."/>
            <person name="Zhang M."/>
            <person name="Lin D."/>
            <person name="Ye J."/>
            <person name="Tang K."/>
        </authorList>
    </citation>
    <scope>NUCLEOTIDE SEQUENCE</scope>
    <source>
        <strain evidence="1">TK19036</strain>
    </source>
</reference>
<reference evidence="1" key="1">
    <citation type="journal article" date="2023" name="Comput. Struct. Biotechnol. J.">
        <title>Discovery of a novel marine Bacteroidetes with a rich repertoire of carbohydrate-active enzymes.</title>
        <authorList>
            <person name="Chen B."/>
            <person name="Liu G."/>
            <person name="Chen Q."/>
            <person name="Wang H."/>
            <person name="Liu L."/>
            <person name="Tang K."/>
        </authorList>
    </citation>
    <scope>NUCLEOTIDE SEQUENCE</scope>
    <source>
        <strain evidence="1">TK19036</strain>
    </source>
</reference>
<dbReference type="InterPro" id="IPR038396">
    <property type="entry name" value="SpoIIAA-like_sf"/>
</dbReference>
<dbReference type="SUPFAM" id="SSF52091">
    <property type="entry name" value="SpoIIaa-like"/>
    <property type="match status" value="1"/>
</dbReference>